<feature type="domain" description="VOC" evidence="1">
    <location>
        <begin position="1"/>
        <end position="74"/>
    </location>
</feature>
<dbReference type="PROSITE" id="PS51819">
    <property type="entry name" value="VOC"/>
    <property type="match status" value="1"/>
</dbReference>
<gene>
    <name evidence="2" type="ORF">ENH14_02960</name>
</gene>
<dbReference type="Pfam" id="PF12681">
    <property type="entry name" value="Glyoxalase_2"/>
    <property type="match status" value="1"/>
</dbReference>
<evidence type="ECO:0000313" key="2">
    <source>
        <dbReference type="EMBL" id="HDL60397.1"/>
    </source>
</evidence>
<dbReference type="Proteomes" id="UP000886381">
    <property type="component" value="Unassembled WGS sequence"/>
</dbReference>
<comment type="caution">
    <text evidence="2">The sequence shown here is derived from an EMBL/GenBank/DDBJ whole genome shotgun (WGS) entry which is preliminary data.</text>
</comment>
<dbReference type="InterPro" id="IPR037523">
    <property type="entry name" value="VOC_core"/>
</dbReference>
<dbReference type="AlphaFoldDB" id="A0A7V0LU92"/>
<proteinExistence type="predicted"/>
<protein>
    <recommendedName>
        <fullName evidence="1">VOC domain-containing protein</fullName>
    </recommendedName>
</protein>
<evidence type="ECO:0000259" key="1">
    <source>
        <dbReference type="PROSITE" id="PS51819"/>
    </source>
</evidence>
<name>A0A7V0LU92_UNCW3</name>
<organism evidence="2">
    <name type="scientific">candidate division WOR-3 bacterium</name>
    <dbReference type="NCBI Taxonomy" id="2052148"/>
    <lineage>
        <taxon>Bacteria</taxon>
        <taxon>Bacteria division WOR-3</taxon>
    </lineage>
</organism>
<reference evidence="2" key="1">
    <citation type="journal article" date="2020" name="mSystems">
        <title>Genome- and Community-Level Interaction Insights into Carbon Utilization and Element Cycling Functions of Hydrothermarchaeota in Hydrothermal Sediment.</title>
        <authorList>
            <person name="Zhou Z."/>
            <person name="Liu Y."/>
            <person name="Xu W."/>
            <person name="Pan J."/>
            <person name="Luo Z.H."/>
            <person name="Li M."/>
        </authorList>
    </citation>
    <scope>NUCLEOTIDE SEQUENCE [LARGE SCALE GENOMIC DNA]</scope>
    <source>
        <strain evidence="2">HyVt-28</strain>
    </source>
</reference>
<dbReference type="SUPFAM" id="SSF54593">
    <property type="entry name" value="Glyoxalase/Bleomycin resistance protein/Dihydroxybiphenyl dioxygenase"/>
    <property type="match status" value="1"/>
</dbReference>
<dbReference type="InterPro" id="IPR025870">
    <property type="entry name" value="Glyoxalase-like_dom"/>
</dbReference>
<dbReference type="InterPro" id="IPR029068">
    <property type="entry name" value="Glyas_Bleomycin-R_OHBP_Dase"/>
</dbReference>
<accession>A0A7V0LU92</accession>
<sequence>MRWGRNRNQNLGELEKPRKGEPVINFLVTDIKEAFHKLKENGVRIVKEPYETQWGAKILLFCDPDGNLLQMSEIIWSEYFRACVS</sequence>
<dbReference type="EMBL" id="DRDR01000127">
    <property type="protein sequence ID" value="HDL60397.1"/>
    <property type="molecule type" value="Genomic_DNA"/>
</dbReference>
<dbReference type="Gene3D" id="3.10.180.10">
    <property type="entry name" value="2,3-Dihydroxybiphenyl 1,2-Dioxygenase, domain 1"/>
    <property type="match status" value="1"/>
</dbReference>